<feature type="region of interest" description="Disordered" evidence="1">
    <location>
        <begin position="42"/>
        <end position="85"/>
    </location>
</feature>
<keyword evidence="4" id="KW-1185">Reference proteome</keyword>
<evidence type="ECO:0000256" key="2">
    <source>
        <dbReference type="SAM" id="Phobius"/>
    </source>
</evidence>
<gene>
    <name evidence="3" type="ORF">GGQ54_000501</name>
</gene>
<dbReference type="AlphaFoldDB" id="A0A7Z0D6R5"/>
<feature type="transmembrane region" description="Helical" evidence="2">
    <location>
        <begin position="20"/>
        <end position="39"/>
    </location>
</feature>
<sequence length="264" mass="27872">MSDDNPAQDPSNRSRPSSLAGALGVVAAAVLVVVIALAVRQPDAPAPPSAPDPAPTGGAWPTSTPASRPTGPLRPDNLPTTDDLAWDAPGDWAALDHTELGPGSVCLARGLEESPGALRGLRREYELRGRDDGRARVSIAEFRTPAEAAQAAESVAARLRACRGSLERAGATQVSELPERSVPVARGIKAIFVEYAYAPPAGTNPDIGTFDAQAVVASGSRLALVRMVVQQQENYWSFPGEPRSGHPLHPMYRSLPKVVDRLDR</sequence>
<evidence type="ECO:0000313" key="3">
    <source>
        <dbReference type="EMBL" id="NYI69941.1"/>
    </source>
</evidence>
<name>A0A7Z0D6R5_9ACTN</name>
<protein>
    <submittedName>
        <fullName evidence="3">Uncharacterized protein</fullName>
    </submittedName>
</protein>
<reference evidence="3 4" key="1">
    <citation type="submission" date="2020-07" db="EMBL/GenBank/DDBJ databases">
        <title>Sequencing the genomes of 1000 actinobacteria strains.</title>
        <authorList>
            <person name="Klenk H.-P."/>
        </authorList>
    </citation>
    <scope>NUCLEOTIDE SEQUENCE [LARGE SCALE GENOMIC DNA]</scope>
    <source>
        <strain evidence="3 4">DSM 103164</strain>
    </source>
</reference>
<keyword evidence="2" id="KW-1133">Transmembrane helix</keyword>
<evidence type="ECO:0000256" key="1">
    <source>
        <dbReference type="SAM" id="MobiDB-lite"/>
    </source>
</evidence>
<accession>A0A7Z0D6R5</accession>
<organism evidence="3 4">
    <name type="scientific">Naumannella cuiyingiana</name>
    <dbReference type="NCBI Taxonomy" id="1347891"/>
    <lineage>
        <taxon>Bacteria</taxon>
        <taxon>Bacillati</taxon>
        <taxon>Actinomycetota</taxon>
        <taxon>Actinomycetes</taxon>
        <taxon>Propionibacteriales</taxon>
        <taxon>Propionibacteriaceae</taxon>
        <taxon>Naumannella</taxon>
    </lineage>
</organism>
<proteinExistence type="predicted"/>
<comment type="caution">
    <text evidence="3">The sequence shown here is derived from an EMBL/GenBank/DDBJ whole genome shotgun (WGS) entry which is preliminary data.</text>
</comment>
<dbReference type="Proteomes" id="UP000527616">
    <property type="component" value="Unassembled WGS sequence"/>
</dbReference>
<keyword evidence="2" id="KW-0812">Transmembrane</keyword>
<dbReference type="RefSeq" id="WP_179443951.1">
    <property type="nucleotide sequence ID" value="NZ_JACBZS010000001.1"/>
</dbReference>
<evidence type="ECO:0000313" key="4">
    <source>
        <dbReference type="Proteomes" id="UP000527616"/>
    </source>
</evidence>
<dbReference type="EMBL" id="JACBZS010000001">
    <property type="protein sequence ID" value="NYI69941.1"/>
    <property type="molecule type" value="Genomic_DNA"/>
</dbReference>
<keyword evidence="2" id="KW-0472">Membrane</keyword>
<feature type="compositionally biased region" description="Pro residues" evidence="1">
    <location>
        <begin position="44"/>
        <end position="54"/>
    </location>
</feature>